<dbReference type="BioCyc" id="MTUB1310114:G13A2-3123-MONOMER"/>
<feature type="compositionally biased region" description="Low complexity" evidence="1">
    <location>
        <begin position="25"/>
        <end position="36"/>
    </location>
</feature>
<evidence type="ECO:0000313" key="3">
    <source>
        <dbReference type="Proteomes" id="UP000013548"/>
    </source>
</evidence>
<dbReference type="KEGG" id="mtuc:J113_21600"/>
<evidence type="ECO:0000313" key="2">
    <source>
        <dbReference type="EMBL" id="AGL28541.1"/>
    </source>
</evidence>
<dbReference type="HOGENOM" id="CLU_2524043_0_0_11"/>
<dbReference type="AlphaFoldDB" id="R4MKQ7"/>
<reference evidence="2 3" key="1">
    <citation type="journal article" date="2013" name="Genome Announc.">
        <title>Whole-Genome Sequences of Four Clinical Isolates of Mycobacterium tuberculosis from Tamil Nadu, South India.</title>
        <authorList>
            <person name="Narayanan S."/>
            <person name="Deshpande U."/>
        </authorList>
    </citation>
    <scope>NUCLEOTIDE SEQUENCE [LARGE SCALE GENOMIC DNA]</scope>
    <source>
        <strain evidence="2 3">CAS/NITR204</strain>
    </source>
</reference>
<accession>R4MKQ7</accession>
<evidence type="ECO:0000256" key="1">
    <source>
        <dbReference type="SAM" id="MobiDB-lite"/>
    </source>
</evidence>
<protein>
    <submittedName>
        <fullName evidence="2">Uncharacterized protein</fullName>
    </submittedName>
</protein>
<organism evidence="2 3">
    <name type="scientific">Mycobacterium tuberculosis CAS/NITR204</name>
    <dbReference type="NCBI Taxonomy" id="1310114"/>
    <lineage>
        <taxon>Bacteria</taxon>
        <taxon>Bacillati</taxon>
        <taxon>Actinomycetota</taxon>
        <taxon>Actinomycetes</taxon>
        <taxon>Mycobacteriales</taxon>
        <taxon>Mycobacteriaceae</taxon>
        <taxon>Mycobacterium</taxon>
        <taxon>Mycobacterium tuberculosis complex</taxon>
    </lineage>
</organism>
<gene>
    <name evidence="2" type="ORF">J113_21600</name>
</gene>
<sequence>MHRHRLGAPQRPPGCQLRRRNLTRHGGAQQAGLAQPGHQLVWQPTIALDFRGSRSGPPRDLLGEDLDLGFALVHGRLLMTVAVQ</sequence>
<name>R4MKQ7_MYCTX</name>
<dbReference type="Proteomes" id="UP000013548">
    <property type="component" value="Chromosome"/>
</dbReference>
<proteinExistence type="predicted"/>
<dbReference type="EMBL" id="CP005386">
    <property type="protein sequence ID" value="AGL28541.1"/>
    <property type="molecule type" value="Genomic_DNA"/>
</dbReference>
<feature type="region of interest" description="Disordered" evidence="1">
    <location>
        <begin position="1"/>
        <end position="36"/>
    </location>
</feature>